<evidence type="ECO:0000259" key="1">
    <source>
        <dbReference type="Pfam" id="PF17146"/>
    </source>
</evidence>
<dbReference type="Proteomes" id="UP001234178">
    <property type="component" value="Unassembled WGS sequence"/>
</dbReference>
<gene>
    <name evidence="2" type="ORF">OUZ56_008833</name>
</gene>
<proteinExistence type="predicted"/>
<evidence type="ECO:0000313" key="2">
    <source>
        <dbReference type="EMBL" id="KAK4023421.1"/>
    </source>
</evidence>
<dbReference type="Pfam" id="PF17146">
    <property type="entry name" value="PIN_6"/>
    <property type="match status" value="1"/>
</dbReference>
<protein>
    <recommendedName>
        <fullName evidence="1">Ribonuclease PIN domain-containing protein</fullName>
    </recommendedName>
</protein>
<feature type="domain" description="Ribonuclease PIN" evidence="1">
    <location>
        <begin position="4"/>
        <end position="38"/>
    </location>
</feature>
<dbReference type="Gene3D" id="3.40.50.1010">
    <property type="entry name" value="5'-nuclease"/>
    <property type="match status" value="1"/>
</dbReference>
<accession>A0ABR0AE65</accession>
<dbReference type="EMBL" id="JAOYFB010000037">
    <property type="protein sequence ID" value="KAK4023421.1"/>
    <property type="molecule type" value="Genomic_DNA"/>
</dbReference>
<dbReference type="InterPro" id="IPR033411">
    <property type="entry name" value="Ribonuclease_PIN"/>
</dbReference>
<reference evidence="2 3" key="1">
    <citation type="journal article" date="2023" name="Nucleic Acids Res.">
        <title>The hologenome of Daphnia magna reveals possible DNA methylation and microbiome-mediated evolution of the host genome.</title>
        <authorList>
            <person name="Chaturvedi A."/>
            <person name="Li X."/>
            <person name="Dhandapani V."/>
            <person name="Marshall H."/>
            <person name="Kissane S."/>
            <person name="Cuenca-Cambronero M."/>
            <person name="Asole G."/>
            <person name="Calvet F."/>
            <person name="Ruiz-Romero M."/>
            <person name="Marangio P."/>
            <person name="Guigo R."/>
            <person name="Rago D."/>
            <person name="Mirbahai L."/>
            <person name="Eastwood N."/>
            <person name="Colbourne J.K."/>
            <person name="Zhou J."/>
            <person name="Mallon E."/>
            <person name="Orsini L."/>
        </authorList>
    </citation>
    <scope>NUCLEOTIDE SEQUENCE [LARGE SCALE GENOMIC DNA]</scope>
    <source>
        <strain evidence="2">LRV0_1</strain>
    </source>
</reference>
<organism evidence="2 3">
    <name type="scientific">Daphnia magna</name>
    <dbReference type="NCBI Taxonomy" id="35525"/>
    <lineage>
        <taxon>Eukaryota</taxon>
        <taxon>Metazoa</taxon>
        <taxon>Ecdysozoa</taxon>
        <taxon>Arthropoda</taxon>
        <taxon>Crustacea</taxon>
        <taxon>Branchiopoda</taxon>
        <taxon>Diplostraca</taxon>
        <taxon>Cladocera</taxon>
        <taxon>Anomopoda</taxon>
        <taxon>Daphniidae</taxon>
        <taxon>Daphnia</taxon>
    </lineage>
</organism>
<keyword evidence="3" id="KW-1185">Reference proteome</keyword>
<sequence length="52" mass="6156">MHKLRDVVDEIRDQATKQRLRVLPYEIKMMEPSPVAIVKGNQITISRRVPWI</sequence>
<evidence type="ECO:0000313" key="3">
    <source>
        <dbReference type="Proteomes" id="UP001234178"/>
    </source>
</evidence>
<comment type="caution">
    <text evidence="2">The sequence shown here is derived from an EMBL/GenBank/DDBJ whole genome shotgun (WGS) entry which is preliminary data.</text>
</comment>
<name>A0ABR0AE65_9CRUS</name>